<keyword evidence="3" id="KW-1185">Reference proteome</keyword>
<proteinExistence type="predicted"/>
<dbReference type="InterPro" id="IPR050194">
    <property type="entry name" value="Glycosyltransferase_grp1"/>
</dbReference>
<gene>
    <name evidence="2" type="ORF">Q0590_02755</name>
</gene>
<dbReference type="Pfam" id="PF13692">
    <property type="entry name" value="Glyco_trans_1_4"/>
    <property type="match status" value="1"/>
</dbReference>
<dbReference type="PANTHER" id="PTHR45947:SF3">
    <property type="entry name" value="SULFOQUINOVOSYL TRANSFERASE SQD2"/>
    <property type="match status" value="1"/>
</dbReference>
<dbReference type="Pfam" id="PF13439">
    <property type="entry name" value="Glyco_transf_4"/>
    <property type="match status" value="1"/>
</dbReference>
<dbReference type="InterPro" id="IPR028098">
    <property type="entry name" value="Glyco_trans_4-like_N"/>
</dbReference>
<sequence length="353" mass="40452">MLIVHVAEAFGGGIVDFVLSLTSQLKDHKHIIIYAQREIPIDVLKKRFDSGNVQFIEWKYAQREIKLLSDIKATYYLYSLLKNIKYDVIHLHSSKSGFLGRVAARFLNKRKVIYTPNGAPFVRTDISLFKKFFFVFLEKIADMLAGTVICCSRSEAEAYYQNNIKCSYINNGVAINPYPKNYTVNSTFKIVTAGRITYQKNPCLFNAIADHFSHQPDVEFIWIGEGELDYLLTAKNIRITGWLSKQQVEEEILKANVYLSTALWEGLPFAVLQAMNLGKPLLLSKCIGNIDLVKHGYNGHIYQSIDEASSFINYYIANRDFLQEASLNSYNYLLDNYNIQDMAKAYLNKYESV</sequence>
<evidence type="ECO:0000313" key="3">
    <source>
        <dbReference type="Proteomes" id="UP001168528"/>
    </source>
</evidence>
<dbReference type="GO" id="GO:0016757">
    <property type="term" value="F:glycosyltransferase activity"/>
    <property type="evidence" value="ECO:0007669"/>
    <property type="project" value="UniProtKB-KW"/>
</dbReference>
<protein>
    <submittedName>
        <fullName evidence="2">Glycosyltransferase</fullName>
        <ecNumber evidence="2">2.4.-.-</ecNumber>
    </submittedName>
</protein>
<dbReference type="SUPFAM" id="SSF53756">
    <property type="entry name" value="UDP-Glycosyltransferase/glycogen phosphorylase"/>
    <property type="match status" value="1"/>
</dbReference>
<dbReference type="RefSeq" id="WP_302035944.1">
    <property type="nucleotide sequence ID" value="NZ_JAUKPO010000001.1"/>
</dbReference>
<dbReference type="EMBL" id="JAUKPO010000001">
    <property type="protein sequence ID" value="MDO1445150.1"/>
    <property type="molecule type" value="Genomic_DNA"/>
</dbReference>
<keyword evidence="2" id="KW-0808">Transferase</keyword>
<comment type="caution">
    <text evidence="2">The sequence shown here is derived from an EMBL/GenBank/DDBJ whole genome shotgun (WGS) entry which is preliminary data.</text>
</comment>
<evidence type="ECO:0000259" key="1">
    <source>
        <dbReference type="Pfam" id="PF13439"/>
    </source>
</evidence>
<dbReference type="Proteomes" id="UP001168528">
    <property type="component" value="Unassembled WGS sequence"/>
</dbReference>
<dbReference type="PANTHER" id="PTHR45947">
    <property type="entry name" value="SULFOQUINOVOSYL TRANSFERASE SQD2"/>
    <property type="match status" value="1"/>
</dbReference>
<accession>A0ABT8R3C3</accession>
<keyword evidence="2" id="KW-0328">Glycosyltransferase</keyword>
<evidence type="ECO:0000313" key="2">
    <source>
        <dbReference type="EMBL" id="MDO1445150.1"/>
    </source>
</evidence>
<reference evidence="2" key="1">
    <citation type="submission" date="2023-07" db="EMBL/GenBank/DDBJ databases">
        <title>The genome sequence of Rhodocytophaga aerolata KACC 12507.</title>
        <authorList>
            <person name="Zhang X."/>
        </authorList>
    </citation>
    <scope>NUCLEOTIDE SEQUENCE</scope>
    <source>
        <strain evidence="2">KACC 12507</strain>
    </source>
</reference>
<feature type="domain" description="Glycosyltransferase subfamily 4-like N-terminal" evidence="1">
    <location>
        <begin position="12"/>
        <end position="173"/>
    </location>
</feature>
<dbReference type="Gene3D" id="3.40.50.2000">
    <property type="entry name" value="Glycogen Phosphorylase B"/>
    <property type="match status" value="2"/>
</dbReference>
<name>A0ABT8R3C3_9BACT</name>
<organism evidence="2 3">
    <name type="scientific">Rhodocytophaga aerolata</name>
    <dbReference type="NCBI Taxonomy" id="455078"/>
    <lineage>
        <taxon>Bacteria</taxon>
        <taxon>Pseudomonadati</taxon>
        <taxon>Bacteroidota</taxon>
        <taxon>Cytophagia</taxon>
        <taxon>Cytophagales</taxon>
        <taxon>Rhodocytophagaceae</taxon>
        <taxon>Rhodocytophaga</taxon>
    </lineage>
</organism>
<dbReference type="EC" id="2.4.-.-" evidence="2"/>